<dbReference type="Pfam" id="PF01522">
    <property type="entry name" value="Polysacc_deac_1"/>
    <property type="match status" value="1"/>
</dbReference>
<dbReference type="Proteomes" id="UP000238762">
    <property type="component" value="Unassembled WGS sequence"/>
</dbReference>
<dbReference type="GO" id="GO:0016810">
    <property type="term" value="F:hydrolase activity, acting on carbon-nitrogen (but not peptide) bonds"/>
    <property type="evidence" value="ECO:0007669"/>
    <property type="project" value="InterPro"/>
</dbReference>
<evidence type="ECO:0000256" key="1">
    <source>
        <dbReference type="ARBA" id="ARBA00022723"/>
    </source>
</evidence>
<dbReference type="InterPro" id="IPR002509">
    <property type="entry name" value="NODB_dom"/>
</dbReference>
<dbReference type="GO" id="GO:0046872">
    <property type="term" value="F:metal ion binding"/>
    <property type="evidence" value="ECO:0007669"/>
    <property type="project" value="UniProtKB-KW"/>
</dbReference>
<comment type="caution">
    <text evidence="5">The sequence shown here is derived from an EMBL/GenBank/DDBJ whole genome shotgun (WGS) entry which is preliminary data.</text>
</comment>
<evidence type="ECO:0000313" key="6">
    <source>
        <dbReference type="Proteomes" id="UP000238762"/>
    </source>
</evidence>
<dbReference type="OrthoDB" id="9806342at2"/>
<dbReference type="GO" id="GO:0005975">
    <property type="term" value="P:carbohydrate metabolic process"/>
    <property type="evidence" value="ECO:0007669"/>
    <property type="project" value="InterPro"/>
</dbReference>
<dbReference type="PANTHER" id="PTHR10587">
    <property type="entry name" value="GLYCOSYL TRANSFERASE-RELATED"/>
    <property type="match status" value="1"/>
</dbReference>
<dbReference type="AlphaFoldDB" id="A0A2T1C6E3"/>
<keyword evidence="3" id="KW-0812">Transmembrane</keyword>
<organism evidence="5 6">
    <name type="scientific">Merismopedia glauca CCAP 1448/3</name>
    <dbReference type="NCBI Taxonomy" id="1296344"/>
    <lineage>
        <taxon>Bacteria</taxon>
        <taxon>Bacillati</taxon>
        <taxon>Cyanobacteriota</taxon>
        <taxon>Cyanophyceae</taxon>
        <taxon>Synechococcales</taxon>
        <taxon>Merismopediaceae</taxon>
        <taxon>Merismopedia</taxon>
    </lineage>
</organism>
<dbReference type="InterPro" id="IPR011330">
    <property type="entry name" value="Glyco_hydro/deAcase_b/a-brl"/>
</dbReference>
<feature type="transmembrane region" description="Helical" evidence="3">
    <location>
        <begin position="23"/>
        <end position="42"/>
    </location>
</feature>
<keyword evidence="6" id="KW-1185">Reference proteome</keyword>
<keyword evidence="2" id="KW-0378">Hydrolase</keyword>
<dbReference type="InterPro" id="IPR050248">
    <property type="entry name" value="Polysacc_deacetylase_ArnD"/>
</dbReference>
<accession>A0A2T1C6E3</accession>
<dbReference type="EMBL" id="PVWJ01000023">
    <property type="protein sequence ID" value="PSB03845.1"/>
    <property type="molecule type" value="Genomic_DNA"/>
</dbReference>
<dbReference type="PANTHER" id="PTHR10587:SF133">
    <property type="entry name" value="CHITIN DEACETYLASE 1-RELATED"/>
    <property type="match status" value="1"/>
</dbReference>
<dbReference type="GO" id="GO:0016020">
    <property type="term" value="C:membrane"/>
    <property type="evidence" value="ECO:0007669"/>
    <property type="project" value="TreeGrafter"/>
</dbReference>
<evidence type="ECO:0000256" key="2">
    <source>
        <dbReference type="ARBA" id="ARBA00022801"/>
    </source>
</evidence>
<dbReference type="Gene3D" id="3.20.20.370">
    <property type="entry name" value="Glycoside hydrolase/deacetylase"/>
    <property type="match status" value="1"/>
</dbReference>
<dbReference type="PROSITE" id="PS51677">
    <property type="entry name" value="NODB"/>
    <property type="match status" value="1"/>
</dbReference>
<evidence type="ECO:0000256" key="3">
    <source>
        <dbReference type="SAM" id="Phobius"/>
    </source>
</evidence>
<keyword evidence="1" id="KW-0479">Metal-binding</keyword>
<reference evidence="5 6" key="1">
    <citation type="submission" date="2018-02" db="EMBL/GenBank/DDBJ databases">
        <authorList>
            <person name="Cohen D.B."/>
            <person name="Kent A.D."/>
        </authorList>
    </citation>
    <scope>NUCLEOTIDE SEQUENCE [LARGE SCALE GENOMIC DNA]</scope>
    <source>
        <strain evidence="5 6">CCAP 1448/3</strain>
    </source>
</reference>
<gene>
    <name evidence="5" type="ORF">C7B64_06415</name>
</gene>
<protein>
    <submittedName>
        <fullName evidence="5">Polysaccharide deacetylase</fullName>
    </submittedName>
</protein>
<evidence type="ECO:0000259" key="4">
    <source>
        <dbReference type="PROSITE" id="PS51677"/>
    </source>
</evidence>
<reference evidence="5 6" key="2">
    <citation type="submission" date="2018-03" db="EMBL/GenBank/DDBJ databases">
        <title>The ancient ancestry and fast evolution of plastids.</title>
        <authorList>
            <person name="Moore K.R."/>
            <person name="Magnabosco C."/>
            <person name="Momper L."/>
            <person name="Gold D.A."/>
            <person name="Bosak T."/>
            <person name="Fournier G.P."/>
        </authorList>
    </citation>
    <scope>NUCLEOTIDE SEQUENCE [LARGE SCALE GENOMIC DNA]</scope>
    <source>
        <strain evidence="5 6">CCAP 1448/3</strain>
    </source>
</reference>
<proteinExistence type="predicted"/>
<feature type="domain" description="NodB homology" evidence="4">
    <location>
        <begin position="106"/>
        <end position="285"/>
    </location>
</feature>
<dbReference type="CDD" id="cd10917">
    <property type="entry name" value="CE4_NodB_like_6s_7s"/>
    <property type="match status" value="1"/>
</dbReference>
<sequence>MGVGRKRYIFAQDKKTRFGSPKFIYLGILALGSLGAGSWAFWQYSPQAQTTIGLQSQKPVTSLEPILAAQITSWQQAAKNILFTESVPQEFQQKALKEISLLKKDKIIALTFDDGPWPVTTIQILDILKQEKIKATFFLLGQPLQNYPQIAQQVVAQGHAIGNHTWHHWYHKLDATTSAKEIETTAALIYKTTGIKTYLFRPPGGLLNNGVADYAKRKKYFVALWSSDSTDYNRPSVATLVNNVMKNARPGGMVLMHDGGGDRSHTVKALPIIIAQLKSRGYKFVTVPELLEIADTETKTQVSTKVGTSQ</sequence>
<keyword evidence="3" id="KW-0472">Membrane</keyword>
<keyword evidence="3" id="KW-1133">Transmembrane helix</keyword>
<evidence type="ECO:0000313" key="5">
    <source>
        <dbReference type="EMBL" id="PSB03845.1"/>
    </source>
</evidence>
<name>A0A2T1C6E3_9CYAN</name>
<dbReference type="SUPFAM" id="SSF88713">
    <property type="entry name" value="Glycoside hydrolase/deacetylase"/>
    <property type="match status" value="1"/>
</dbReference>